<dbReference type="Proteomes" id="UP001153620">
    <property type="component" value="Chromosome 4"/>
</dbReference>
<feature type="transmembrane region" description="Helical" evidence="1">
    <location>
        <begin position="79"/>
        <end position="101"/>
    </location>
</feature>
<evidence type="ECO:0000256" key="1">
    <source>
        <dbReference type="SAM" id="Phobius"/>
    </source>
</evidence>
<accession>A0A9N9S5S4</accession>
<evidence type="ECO:0000313" key="2">
    <source>
        <dbReference type="EMBL" id="CAG9811414.1"/>
    </source>
</evidence>
<feature type="transmembrane region" description="Helical" evidence="1">
    <location>
        <begin position="107"/>
        <end position="131"/>
    </location>
</feature>
<reference evidence="2" key="2">
    <citation type="submission" date="2022-10" db="EMBL/GenBank/DDBJ databases">
        <authorList>
            <consortium name="ENA_rothamsted_submissions"/>
            <consortium name="culmorum"/>
            <person name="King R."/>
        </authorList>
    </citation>
    <scope>NUCLEOTIDE SEQUENCE</scope>
</reference>
<keyword evidence="1" id="KW-1133">Transmembrane helix</keyword>
<protein>
    <submittedName>
        <fullName evidence="2">Uncharacterized protein</fullName>
    </submittedName>
</protein>
<feature type="transmembrane region" description="Helical" evidence="1">
    <location>
        <begin position="44"/>
        <end position="67"/>
    </location>
</feature>
<sequence>MTGHEPYRNLKFAGIIVGIFHTLLSFHIAVFIVGLFIYERRISGIPLLAMIVAFMYLISSTKFTMAVIHKQWDFSLNVFYLLSCFILFTFLSILSILIILLRGKVDLLINSPLVVILVIELPTVIIITMLTNRSKRIAIYMQAQVSTDSFKDLEGVSVENTNL</sequence>
<reference evidence="2" key="1">
    <citation type="submission" date="2022-01" db="EMBL/GenBank/DDBJ databases">
        <authorList>
            <person name="King R."/>
        </authorList>
    </citation>
    <scope>NUCLEOTIDE SEQUENCE</scope>
</reference>
<gene>
    <name evidence="2" type="ORF">CHIRRI_LOCUS14223</name>
</gene>
<dbReference type="AlphaFoldDB" id="A0A9N9S5S4"/>
<keyword evidence="1" id="KW-0472">Membrane</keyword>
<evidence type="ECO:0000313" key="3">
    <source>
        <dbReference type="Proteomes" id="UP001153620"/>
    </source>
</evidence>
<dbReference type="EMBL" id="OU895880">
    <property type="protein sequence ID" value="CAG9811414.1"/>
    <property type="molecule type" value="Genomic_DNA"/>
</dbReference>
<keyword evidence="3" id="KW-1185">Reference proteome</keyword>
<organism evidence="2 3">
    <name type="scientific">Chironomus riparius</name>
    <dbReference type="NCBI Taxonomy" id="315576"/>
    <lineage>
        <taxon>Eukaryota</taxon>
        <taxon>Metazoa</taxon>
        <taxon>Ecdysozoa</taxon>
        <taxon>Arthropoda</taxon>
        <taxon>Hexapoda</taxon>
        <taxon>Insecta</taxon>
        <taxon>Pterygota</taxon>
        <taxon>Neoptera</taxon>
        <taxon>Endopterygota</taxon>
        <taxon>Diptera</taxon>
        <taxon>Nematocera</taxon>
        <taxon>Chironomoidea</taxon>
        <taxon>Chironomidae</taxon>
        <taxon>Chironominae</taxon>
        <taxon>Chironomus</taxon>
    </lineage>
</organism>
<name>A0A9N9S5S4_9DIPT</name>
<feature type="transmembrane region" description="Helical" evidence="1">
    <location>
        <begin position="12"/>
        <end position="38"/>
    </location>
</feature>
<keyword evidence="1" id="KW-0812">Transmembrane</keyword>
<proteinExistence type="predicted"/>